<dbReference type="InterPro" id="IPR007803">
    <property type="entry name" value="Asp/Arg/Pro-Hydrxlase"/>
</dbReference>
<keyword evidence="3" id="KW-0812">Transmembrane</keyword>
<feature type="compositionally biased region" description="Basic and acidic residues" evidence="2">
    <location>
        <begin position="715"/>
        <end position="727"/>
    </location>
</feature>
<dbReference type="AlphaFoldDB" id="A0A067QY56"/>
<dbReference type="Gene3D" id="2.60.120.330">
    <property type="entry name" value="B-lactam Antibiotic, Isopenicillin N Synthase, Chain"/>
    <property type="match status" value="1"/>
</dbReference>
<comment type="similarity">
    <text evidence="1">Belongs to the aspartyl/asparaginyl beta-hydroxylase family.</text>
</comment>
<feature type="transmembrane region" description="Helical" evidence="3">
    <location>
        <begin position="67"/>
        <end position="88"/>
    </location>
</feature>
<feature type="compositionally biased region" description="Acidic residues" evidence="2">
    <location>
        <begin position="138"/>
        <end position="205"/>
    </location>
</feature>
<dbReference type="FunCoup" id="A0A067QY56">
    <property type="interactions" value="384"/>
</dbReference>
<evidence type="ECO:0000256" key="2">
    <source>
        <dbReference type="SAM" id="MobiDB-lite"/>
    </source>
</evidence>
<dbReference type="GO" id="GO:0062101">
    <property type="term" value="F:peptidyl-aspartic acid 3-dioxygenase activity"/>
    <property type="evidence" value="ECO:0007669"/>
    <property type="project" value="InterPro"/>
</dbReference>
<proteinExistence type="inferred from homology"/>
<feature type="region of interest" description="Disordered" evidence="2">
    <location>
        <begin position="1"/>
        <end position="24"/>
    </location>
</feature>
<dbReference type="InterPro" id="IPR011990">
    <property type="entry name" value="TPR-like_helical_dom_sf"/>
</dbReference>
<dbReference type="Gene3D" id="1.25.40.10">
    <property type="entry name" value="Tetratricopeptide repeat domain"/>
    <property type="match status" value="1"/>
</dbReference>
<dbReference type="PANTHER" id="PTHR12366:SF29">
    <property type="entry name" value="ASPARTYL BETA-HYDROXYLASE, ISOFORM L"/>
    <property type="match status" value="1"/>
</dbReference>
<dbReference type="SUPFAM" id="SSF51197">
    <property type="entry name" value="Clavaminate synthase-like"/>
    <property type="match status" value="1"/>
</dbReference>
<feature type="domain" description="Aspartyl/asparaginy/proline hydroxylase" evidence="4">
    <location>
        <begin position="1092"/>
        <end position="1242"/>
    </location>
</feature>
<keyword evidence="3" id="KW-0472">Membrane</keyword>
<dbReference type="GO" id="GO:0005783">
    <property type="term" value="C:endoplasmic reticulum"/>
    <property type="evidence" value="ECO:0007669"/>
    <property type="project" value="TreeGrafter"/>
</dbReference>
<feature type="compositionally biased region" description="Acidic residues" evidence="2">
    <location>
        <begin position="641"/>
        <end position="653"/>
    </location>
</feature>
<feature type="region of interest" description="Disordered" evidence="2">
    <location>
        <begin position="124"/>
        <end position="469"/>
    </location>
</feature>
<evidence type="ECO:0000313" key="6">
    <source>
        <dbReference type="Proteomes" id="UP000027135"/>
    </source>
</evidence>
<dbReference type="SUPFAM" id="SSF48452">
    <property type="entry name" value="TPR-like"/>
    <property type="match status" value="1"/>
</dbReference>
<dbReference type="InParanoid" id="A0A067QY56"/>
<feature type="compositionally biased region" description="Polar residues" evidence="2">
    <location>
        <begin position="319"/>
        <end position="333"/>
    </location>
</feature>
<feature type="compositionally biased region" description="Polar residues" evidence="2">
    <location>
        <begin position="548"/>
        <end position="565"/>
    </location>
</feature>
<dbReference type="Pfam" id="PF05118">
    <property type="entry name" value="Asp_Arg_Hydrox"/>
    <property type="match status" value="1"/>
</dbReference>
<evidence type="ECO:0000256" key="1">
    <source>
        <dbReference type="ARBA" id="ARBA00007730"/>
    </source>
</evidence>
<dbReference type="STRING" id="136037.A0A067QY56"/>
<name>A0A067QY56_ZOONE</name>
<feature type="compositionally biased region" description="Acidic residues" evidence="2">
    <location>
        <begin position="795"/>
        <end position="810"/>
    </location>
</feature>
<feature type="compositionally biased region" description="Basic and acidic residues" evidence="2">
    <location>
        <begin position="735"/>
        <end position="747"/>
    </location>
</feature>
<dbReference type="eggNOG" id="KOG1181">
    <property type="taxonomic scope" value="Eukaryota"/>
</dbReference>
<reference evidence="5 6" key="1">
    <citation type="journal article" date="2014" name="Nat. Commun.">
        <title>Molecular traces of alternative social organization in a termite genome.</title>
        <authorList>
            <person name="Terrapon N."/>
            <person name="Li C."/>
            <person name="Robertson H.M."/>
            <person name="Ji L."/>
            <person name="Meng X."/>
            <person name="Booth W."/>
            <person name="Chen Z."/>
            <person name="Childers C.P."/>
            <person name="Glastad K.M."/>
            <person name="Gokhale K."/>
            <person name="Gowin J."/>
            <person name="Gronenberg W."/>
            <person name="Hermansen R.A."/>
            <person name="Hu H."/>
            <person name="Hunt B.G."/>
            <person name="Huylmans A.K."/>
            <person name="Khalil S.M."/>
            <person name="Mitchell R.D."/>
            <person name="Munoz-Torres M.C."/>
            <person name="Mustard J.A."/>
            <person name="Pan H."/>
            <person name="Reese J.T."/>
            <person name="Scharf M.E."/>
            <person name="Sun F."/>
            <person name="Vogel H."/>
            <person name="Xiao J."/>
            <person name="Yang W."/>
            <person name="Yang Z."/>
            <person name="Yang Z."/>
            <person name="Zhou J."/>
            <person name="Zhu J."/>
            <person name="Brent C.S."/>
            <person name="Elsik C.G."/>
            <person name="Goodisman M.A."/>
            <person name="Liberles D.A."/>
            <person name="Roe R.M."/>
            <person name="Vargo E.L."/>
            <person name="Vilcinskas A."/>
            <person name="Wang J."/>
            <person name="Bornberg-Bauer E."/>
            <person name="Korb J."/>
            <person name="Zhang G."/>
            <person name="Liebig J."/>
        </authorList>
    </citation>
    <scope>NUCLEOTIDE SEQUENCE [LARGE SCALE GENOMIC DNA]</scope>
    <source>
        <tissue evidence="5">Whole organism</tissue>
    </source>
</reference>
<accession>A0A067QY56</accession>
<dbReference type="OMA" id="QGQHAKA"/>
<feature type="compositionally biased region" description="Basic and acidic residues" evidence="2">
    <location>
        <begin position="300"/>
        <end position="317"/>
    </location>
</feature>
<dbReference type="eggNOG" id="KOG3696">
    <property type="taxonomic scope" value="Eukaryota"/>
</dbReference>
<organism evidence="5 6">
    <name type="scientific">Zootermopsis nevadensis</name>
    <name type="common">Dampwood termite</name>
    <dbReference type="NCBI Taxonomy" id="136037"/>
    <lineage>
        <taxon>Eukaryota</taxon>
        <taxon>Metazoa</taxon>
        <taxon>Ecdysozoa</taxon>
        <taxon>Arthropoda</taxon>
        <taxon>Hexapoda</taxon>
        <taxon>Insecta</taxon>
        <taxon>Pterygota</taxon>
        <taxon>Neoptera</taxon>
        <taxon>Polyneoptera</taxon>
        <taxon>Dictyoptera</taxon>
        <taxon>Blattodea</taxon>
        <taxon>Blattoidea</taxon>
        <taxon>Termitoidae</taxon>
        <taxon>Termopsidae</taxon>
        <taxon>Zootermopsis</taxon>
    </lineage>
</organism>
<dbReference type="PANTHER" id="PTHR12366">
    <property type="entry name" value="ASPARTYL/ASPARAGINYL BETA-HYDROXYLASE"/>
    <property type="match status" value="1"/>
</dbReference>
<feature type="compositionally biased region" description="Basic residues" evidence="2">
    <location>
        <begin position="8"/>
        <end position="17"/>
    </location>
</feature>
<feature type="compositionally biased region" description="Polar residues" evidence="2">
    <location>
        <begin position="262"/>
        <end position="274"/>
    </location>
</feature>
<feature type="compositionally biased region" description="Basic and acidic residues" evidence="2">
    <location>
        <begin position="275"/>
        <end position="289"/>
    </location>
</feature>
<feature type="compositionally biased region" description="Basic and acidic residues" evidence="2">
    <location>
        <begin position="631"/>
        <end position="640"/>
    </location>
</feature>
<feature type="region of interest" description="Disordered" evidence="2">
    <location>
        <begin position="523"/>
        <end position="834"/>
    </location>
</feature>
<keyword evidence="3" id="KW-1133">Transmembrane helix</keyword>
<protein>
    <submittedName>
        <fullName evidence="5">Aspartyl/asparaginyl beta-hydroxylase</fullName>
    </submittedName>
</protein>
<dbReference type="InterPro" id="IPR027443">
    <property type="entry name" value="IPNS-like_sf"/>
</dbReference>
<feature type="compositionally biased region" description="Polar residues" evidence="2">
    <location>
        <begin position="371"/>
        <end position="393"/>
    </location>
</feature>
<evidence type="ECO:0000313" key="5">
    <source>
        <dbReference type="EMBL" id="KDR14347.1"/>
    </source>
</evidence>
<evidence type="ECO:0000256" key="3">
    <source>
        <dbReference type="SAM" id="Phobius"/>
    </source>
</evidence>
<feature type="compositionally biased region" description="Acidic residues" evidence="2">
    <location>
        <begin position="694"/>
        <end position="714"/>
    </location>
</feature>
<feature type="compositionally biased region" description="Basic and acidic residues" evidence="2">
    <location>
        <begin position="124"/>
        <end position="137"/>
    </location>
</feature>
<feature type="compositionally biased region" description="Polar residues" evidence="2">
    <location>
        <begin position="437"/>
        <end position="469"/>
    </location>
</feature>
<feature type="compositionally biased region" description="Acidic residues" evidence="2">
    <location>
        <begin position="602"/>
        <end position="630"/>
    </location>
</feature>
<gene>
    <name evidence="5" type="ORF">L798_10379</name>
</gene>
<dbReference type="InterPro" id="IPR039038">
    <property type="entry name" value="ASPH"/>
</dbReference>
<feature type="compositionally biased region" description="Acidic residues" evidence="2">
    <location>
        <begin position="212"/>
        <end position="246"/>
    </location>
</feature>
<dbReference type="Proteomes" id="UP000027135">
    <property type="component" value="Unassembled WGS sequence"/>
</dbReference>
<sequence length="1255" mass="140781">MSGDVQPRKRKDKRRKKDVSNLPAEYRAQKMRVVLEDLSGSEDVGSSTFSSDETIHVHKDTGTGGNICAKVVFFLLLGALAVMVGLILTEYRGSSDVDTPVAESRWAQVFDGWVDESPLKHDEHDKQLEQSGEHNDEHSEETEEHGDDEHEEEEVESEEAQFPEEEEEQVPEESEEGLQEEEDGEEEEEEEEEEDEQEVSEEELEGIPGVTESDEEEDEGDGENAEDDDEEEEEEEEEAAAAGEEDEARRMSTVAPEVKPMTETSSNLPIQSHSQARDSLSEEFHERQQSKGIHMAVSSKGDKEQQNMQLKSEEVKQELVNQSAAKQTTSNPQFLPPPKPDRANKMPDSALGASVVQEISPSHIRDGERVQQGTSDTTFSNSQKPVTSHTSEQILAHTATEKPIPTKEQTISQTPTEKLGAPHIPAEKPNALHTATDKPSTLYTSTEKSAVQHISTGKPSSSNYQVPPPTVTQLKAASQAAHAHDLRGDKLELSIAEKVTEVHSYSEYSKSAGVKPVLSQVSSKVAKDGTKQDIYITQQRTDVEGFQRAQTPSQESDSVTHSSGNVPKEASVLADKSESKIPETAKNASRTSAFKHKKVGGEDGDEGDGDNDDEEAVEETKEEEVEGGEAEGDHESAHEEDGGDDDDEDEPSGDDGVTVQPTVPGQAIGTDHGVEEITPDLIERRQTLIPQDNAQDDLEGSEYSEDEDAEDEEEKLQKVEMLEDYMTKYRQQAPTKKEYTKEEKRVSPAESEEDAGEEEEGEKDTKEDSEEAEEEESEEEEEQPRAFVTRAADITPEESGTEEDESEEAEFVPVRRVTKSSGGQGYEKTDVTSEDDLKIREDLDLADAEMEERPEAALRTFTTILMKNPASPRAHHGKARALDKLAEKKHSNALLQEAIDAYERVLALGLSVPDKLFVQAAERCINRMRFKGQYHTAVHIHKKLIQRFSDDPAYPNQLAVTYLMINRLADAKHILEDTLRRWPENGFAQVHYGFILKTSDNNNEAAVDYLTQGIATREPGTLDGRFFFHLGDALTRLGRHEEAGKIYDLGVREGLFLSKYQRSLYNVNRLRAQPWWTPEETTYSKYFKKLQDNWQQIREEGLMVLANKIFKDEAENLKDIGNWQQFELFARGRRITSNCLKAPFTCQLISEFPAARDCRRGQAKFSVMHAGTHVWPHCGPTNCRLRSHLGLIVPEGTYIRVAEETRTWKEGKLFVFDDSFEHEVWHNGTTTRLVLIVDVWHPELTEDEKRSMPAI</sequence>
<evidence type="ECO:0000259" key="4">
    <source>
        <dbReference type="Pfam" id="PF05118"/>
    </source>
</evidence>
<dbReference type="EMBL" id="KK852886">
    <property type="protein sequence ID" value="KDR14347.1"/>
    <property type="molecule type" value="Genomic_DNA"/>
</dbReference>
<keyword evidence="6" id="KW-1185">Reference proteome</keyword>
<feature type="compositionally biased region" description="Polar residues" evidence="2">
    <location>
        <begin position="407"/>
        <end position="416"/>
    </location>
</feature>
<feature type="compositionally biased region" description="Acidic residues" evidence="2">
    <location>
        <begin position="750"/>
        <end position="782"/>
    </location>
</feature>